<feature type="transmembrane region" description="Helical" evidence="1">
    <location>
        <begin position="81"/>
        <end position="100"/>
    </location>
</feature>
<feature type="chain" id="PRO_5003980576" description="Transmembrane protein" evidence="2">
    <location>
        <begin position="23"/>
        <end position="219"/>
    </location>
</feature>
<feature type="transmembrane region" description="Helical" evidence="1">
    <location>
        <begin position="107"/>
        <end position="131"/>
    </location>
</feature>
<proteinExistence type="evidence at transcript level"/>
<feature type="signal peptide" evidence="2">
    <location>
        <begin position="1"/>
        <end position="22"/>
    </location>
</feature>
<feature type="transmembrane region" description="Helical" evidence="1">
    <location>
        <begin position="143"/>
        <end position="164"/>
    </location>
</feature>
<reference evidence="3" key="2">
    <citation type="journal article" date="2015" name="J. Proteomics">
        <title>Sexual differences in the sialomes of the zebra tick, Rhipicephalus pulchellus.</title>
        <authorList>
            <person name="Tan A.W."/>
            <person name="Francischetti I.M."/>
            <person name="Slovak M."/>
            <person name="Kini R.M."/>
            <person name="Ribeiro J.M."/>
        </authorList>
    </citation>
    <scope>NUCLEOTIDE SEQUENCE</scope>
    <source>
        <tissue evidence="3">Salivary gland</tissue>
    </source>
</reference>
<evidence type="ECO:0000256" key="1">
    <source>
        <dbReference type="SAM" id="Phobius"/>
    </source>
</evidence>
<reference evidence="3" key="1">
    <citation type="submission" date="2012-11" db="EMBL/GenBank/DDBJ databases">
        <authorList>
            <person name="Lucero-Rivera Y.E."/>
            <person name="Tovar-Ramirez D."/>
        </authorList>
    </citation>
    <scope>NUCLEOTIDE SEQUENCE</scope>
    <source>
        <tissue evidence="3">Salivary gland</tissue>
    </source>
</reference>
<name>L7LZ07_RHIPC</name>
<accession>L7LZ07</accession>
<dbReference type="EMBL" id="GACK01008931">
    <property type="protein sequence ID" value="JAA56103.1"/>
    <property type="molecule type" value="mRNA"/>
</dbReference>
<evidence type="ECO:0000313" key="3">
    <source>
        <dbReference type="EMBL" id="JAA56103.1"/>
    </source>
</evidence>
<dbReference type="AlphaFoldDB" id="L7LZ07"/>
<keyword evidence="1" id="KW-1133">Transmembrane helix</keyword>
<sequence length="219" mass="25742">MFLSVFHSLFFLSSSLLRFNKGKTDNPQFVARSHKEILVDSCYKRVVVCFLFPNPSATLRVSAEFIPIDLRFISYFVSLNLFSRFLSFLSLFPLFLYFFLCLYSLPFLSFSICFLSFHFISLCLTIFFFLARNVYSFSRLPSSSFFSFCRCISPFAFFFSAFSFSPSASSLAHQTYCIPRRTNRRMPSWVEAEHVKEYDDKEDEEIACRLMIRTVFVFN</sequence>
<keyword evidence="2" id="KW-0732">Signal</keyword>
<keyword evidence="1" id="KW-0472">Membrane</keyword>
<evidence type="ECO:0000256" key="2">
    <source>
        <dbReference type="SAM" id="SignalP"/>
    </source>
</evidence>
<protein>
    <recommendedName>
        <fullName evidence="4">Transmembrane protein</fullName>
    </recommendedName>
</protein>
<keyword evidence="1" id="KW-0812">Transmembrane</keyword>
<organism evidence="3">
    <name type="scientific">Rhipicephalus pulchellus</name>
    <name type="common">Yellow backed tick</name>
    <name type="synonym">Dermacentor pulchellus</name>
    <dbReference type="NCBI Taxonomy" id="72859"/>
    <lineage>
        <taxon>Eukaryota</taxon>
        <taxon>Metazoa</taxon>
        <taxon>Ecdysozoa</taxon>
        <taxon>Arthropoda</taxon>
        <taxon>Chelicerata</taxon>
        <taxon>Arachnida</taxon>
        <taxon>Acari</taxon>
        <taxon>Parasitiformes</taxon>
        <taxon>Ixodida</taxon>
        <taxon>Ixodoidea</taxon>
        <taxon>Ixodidae</taxon>
        <taxon>Rhipicephalinae</taxon>
        <taxon>Rhipicephalus</taxon>
        <taxon>Rhipicephalus</taxon>
    </lineage>
</organism>
<evidence type="ECO:0008006" key="4">
    <source>
        <dbReference type="Google" id="ProtNLM"/>
    </source>
</evidence>